<feature type="region of interest" description="Disordered" evidence="1">
    <location>
        <begin position="70"/>
        <end position="89"/>
    </location>
</feature>
<feature type="region of interest" description="Disordered" evidence="1">
    <location>
        <begin position="259"/>
        <end position="296"/>
    </location>
</feature>
<evidence type="ECO:0000256" key="1">
    <source>
        <dbReference type="SAM" id="MobiDB-lite"/>
    </source>
</evidence>
<accession>A0AAN8CTI4</accession>
<feature type="compositionally biased region" description="Basic and acidic residues" evidence="1">
    <location>
        <begin position="342"/>
        <end position="364"/>
    </location>
</feature>
<proteinExistence type="predicted"/>
<dbReference type="Proteomes" id="UP001335648">
    <property type="component" value="Unassembled WGS sequence"/>
</dbReference>
<reference evidence="2 3" key="1">
    <citation type="journal article" date="2023" name="Mol. Biol. Evol.">
        <title>Genomics of Secondarily Temperate Adaptation in the Only Non-Antarctic Icefish.</title>
        <authorList>
            <person name="Rivera-Colon A.G."/>
            <person name="Rayamajhi N."/>
            <person name="Minhas B.F."/>
            <person name="Madrigal G."/>
            <person name="Bilyk K.T."/>
            <person name="Yoon V."/>
            <person name="Hune M."/>
            <person name="Gregory S."/>
            <person name="Cheng C.H.C."/>
            <person name="Catchen J.M."/>
        </authorList>
    </citation>
    <scope>NUCLEOTIDE SEQUENCE [LARGE SCALE GENOMIC DNA]</scope>
    <source>
        <strain evidence="2">JC2023a</strain>
    </source>
</reference>
<dbReference type="EMBL" id="JAULUE010002048">
    <property type="protein sequence ID" value="KAK5909359.1"/>
    <property type="molecule type" value="Genomic_DNA"/>
</dbReference>
<keyword evidence="3" id="KW-1185">Reference proteome</keyword>
<feature type="region of interest" description="Disordered" evidence="1">
    <location>
        <begin position="335"/>
        <end position="375"/>
    </location>
</feature>
<organism evidence="2 3">
    <name type="scientific">Champsocephalus esox</name>
    <name type="common">pike icefish</name>
    <dbReference type="NCBI Taxonomy" id="159716"/>
    <lineage>
        <taxon>Eukaryota</taxon>
        <taxon>Metazoa</taxon>
        <taxon>Chordata</taxon>
        <taxon>Craniata</taxon>
        <taxon>Vertebrata</taxon>
        <taxon>Euteleostomi</taxon>
        <taxon>Actinopterygii</taxon>
        <taxon>Neopterygii</taxon>
        <taxon>Teleostei</taxon>
        <taxon>Neoteleostei</taxon>
        <taxon>Acanthomorphata</taxon>
        <taxon>Eupercaria</taxon>
        <taxon>Perciformes</taxon>
        <taxon>Notothenioidei</taxon>
        <taxon>Channichthyidae</taxon>
        <taxon>Champsocephalus</taxon>
    </lineage>
</organism>
<feature type="compositionally biased region" description="Basic and acidic residues" evidence="1">
    <location>
        <begin position="278"/>
        <end position="296"/>
    </location>
</feature>
<protein>
    <submittedName>
        <fullName evidence="2">Uncharacterized protein</fullName>
    </submittedName>
</protein>
<evidence type="ECO:0000313" key="2">
    <source>
        <dbReference type="EMBL" id="KAK5909359.1"/>
    </source>
</evidence>
<name>A0AAN8CTI4_9TELE</name>
<sequence>MAEEGSKDEERALLVAQINSLDEQQQRYLECDVLDKHNEDMTSLCDALRVNQSQSCHRLRRFNLIKEKKEDELENEQQTQQQAAGQQSMAMELQHSKHMQKLKDQRDRLHSVKRVTAETLVRLNELELLKEKVLSEKLKHQAAIHCLNDSLDETDECGNKQRQDSLERRIMEKTSWILRGDRARYSKQLESLEFLILEESSLLKEKADLEGRFSDLHLLRSQLKKDHEIALKSLINSKEEKTQVSNVLMKMQMKQKKAITTEHKQNKALRKRAPMKFPSKDGSDPTREQLQKERSRIGKLETIMQDGDIFVNQIMTGSEKSGWKTQWLLETLNSLCPPTLGERPRLQRPAQKEPRKAKREDHIQSHLAGAEPEAD</sequence>
<evidence type="ECO:0000313" key="3">
    <source>
        <dbReference type="Proteomes" id="UP001335648"/>
    </source>
</evidence>
<feature type="compositionally biased region" description="Low complexity" evidence="1">
    <location>
        <begin position="77"/>
        <end position="87"/>
    </location>
</feature>
<comment type="caution">
    <text evidence="2">The sequence shown here is derived from an EMBL/GenBank/DDBJ whole genome shotgun (WGS) entry which is preliminary data.</text>
</comment>
<dbReference type="AlphaFoldDB" id="A0AAN8CTI4"/>
<gene>
    <name evidence="2" type="ORF">CesoFtcFv8_003294</name>
</gene>